<dbReference type="AlphaFoldDB" id="A0A1I7L677"/>
<evidence type="ECO:0000313" key="1">
    <source>
        <dbReference type="EMBL" id="SFV05115.1"/>
    </source>
</evidence>
<name>A0A1I7L677_9BURK</name>
<dbReference type="STRING" id="1035707.SAMN05216552_1023100"/>
<sequence length="135" mass="15914">MQTFPITTAGGTLIRAFELEHAYITIHDIATVLTSTEGVSHVRRRRRARDIRLEFSYHDRPFVVWEPHGDIGRFWIGPENADGFGDEVMTLKTRFDAFRPRLPRLLYGHLMTSWIFTHPFKKRHSRRARLLARIE</sequence>
<keyword evidence="2" id="KW-1185">Reference proteome</keyword>
<accession>A0A1I7L677</accession>
<reference evidence="2" key="1">
    <citation type="submission" date="2016-10" db="EMBL/GenBank/DDBJ databases">
        <authorList>
            <person name="Varghese N."/>
            <person name="Submissions S."/>
        </authorList>
    </citation>
    <scope>NUCLEOTIDE SEQUENCE [LARGE SCALE GENOMIC DNA]</scope>
    <source>
        <strain evidence="2">CGMCC 1.11014</strain>
    </source>
</reference>
<protein>
    <submittedName>
        <fullName evidence="1">Uncharacterized protein</fullName>
    </submittedName>
</protein>
<dbReference type="RefSeq" id="WP_093557751.1">
    <property type="nucleotide sequence ID" value="NZ_FPBO01000023.1"/>
</dbReference>
<proteinExistence type="predicted"/>
<organism evidence="1 2">
    <name type="scientific">Pseudoduganella namucuonensis</name>
    <dbReference type="NCBI Taxonomy" id="1035707"/>
    <lineage>
        <taxon>Bacteria</taxon>
        <taxon>Pseudomonadati</taxon>
        <taxon>Pseudomonadota</taxon>
        <taxon>Betaproteobacteria</taxon>
        <taxon>Burkholderiales</taxon>
        <taxon>Oxalobacteraceae</taxon>
        <taxon>Telluria group</taxon>
        <taxon>Pseudoduganella</taxon>
    </lineage>
</organism>
<gene>
    <name evidence="1" type="ORF">SAMN05216552_1023100</name>
</gene>
<dbReference type="Proteomes" id="UP000199391">
    <property type="component" value="Unassembled WGS sequence"/>
</dbReference>
<evidence type="ECO:0000313" key="2">
    <source>
        <dbReference type="Proteomes" id="UP000199391"/>
    </source>
</evidence>
<dbReference type="EMBL" id="FPBO01000023">
    <property type="protein sequence ID" value="SFV05115.1"/>
    <property type="molecule type" value="Genomic_DNA"/>
</dbReference>